<name>A0A4Q0PR76_9FLAO</name>
<keyword evidence="2" id="KW-0624">Polysaccharide degradation</keyword>
<dbReference type="STRING" id="1122159.SAMN02745246_00968"/>
<keyword evidence="4" id="KW-0119">Carbohydrate metabolism</keyword>
<keyword evidence="3 8" id="KW-0378">Hydrolase</keyword>
<sequence length="452" mass="51566">MRIFLVNRTSGTLNGLCRYYMGTILFLLLNNVLFAQNPLIQDQFTADPTARVFDDTVYIYPSHDIMCTEDKGKPGWFCMEDYHVFSSKNLTAWKDHGVILTQKDVSWTDPQAYSMWAPDCIEKEGLYYFYFPTKSKESGAFKIGVAVGKSPVGPFISEKNPIENVDGIDPNVFMDTDGQAYLYWSGKNIYLAKLKPNLKELASEPVVIANLPEEGHMEGPFMFERNGNYYLTYPHVEDKTERLEYAMGDNPMGPFQVTGVLMDESATGCWTNHHSIVAFKKQWYLFYHHNDLSPDFDKNRSIRADSLTFNPDGSIQKVVPTLRGIGISAAADKIEIDRYTKKSKHALVRFNDPQEPFKGWNIALEQEDWVHYNSVQFDEKYSKIILYARAEKASVLSITDAVLKSTIAEIQIAPGDGWERYEIAIAPVNTGRYDLVFSLKKGKIAIDWVQFK</sequence>
<dbReference type="Gene3D" id="2.60.120.260">
    <property type="entry name" value="Galactose-binding domain-like"/>
    <property type="match status" value="1"/>
</dbReference>
<dbReference type="InterPro" id="IPR023296">
    <property type="entry name" value="Glyco_hydro_beta-prop_sf"/>
</dbReference>
<comment type="caution">
    <text evidence="9">The sequence shown here is derived from an EMBL/GenBank/DDBJ whole genome shotgun (WGS) entry which is preliminary data.</text>
</comment>
<evidence type="ECO:0000256" key="8">
    <source>
        <dbReference type="RuleBase" id="RU361187"/>
    </source>
</evidence>
<dbReference type="Proteomes" id="UP000290608">
    <property type="component" value="Unassembled WGS sequence"/>
</dbReference>
<dbReference type="Pfam" id="PF04616">
    <property type="entry name" value="Glyco_hydro_43"/>
    <property type="match status" value="1"/>
</dbReference>
<evidence type="ECO:0000313" key="10">
    <source>
        <dbReference type="Proteomes" id="UP000290608"/>
    </source>
</evidence>
<protein>
    <submittedName>
        <fullName evidence="9">Carbohydrate binding protein with CBM6 domain</fullName>
    </submittedName>
</protein>
<feature type="active site" description="Proton donor" evidence="6">
    <location>
        <position position="218"/>
    </location>
</feature>
<dbReference type="GO" id="GO:0004553">
    <property type="term" value="F:hydrolase activity, hydrolyzing O-glycosyl compounds"/>
    <property type="evidence" value="ECO:0007669"/>
    <property type="project" value="InterPro"/>
</dbReference>
<dbReference type="PANTHER" id="PTHR43772">
    <property type="entry name" value="ENDO-1,4-BETA-XYLANASE"/>
    <property type="match status" value="1"/>
</dbReference>
<evidence type="ECO:0000256" key="5">
    <source>
        <dbReference type="ARBA" id="ARBA00023295"/>
    </source>
</evidence>
<dbReference type="AlphaFoldDB" id="A0A4Q0PR76"/>
<proteinExistence type="inferred from homology"/>
<accession>A0A4Q0PR76</accession>
<comment type="similarity">
    <text evidence="1 8">Belongs to the glycosyl hydrolase 43 family.</text>
</comment>
<dbReference type="InterPro" id="IPR052176">
    <property type="entry name" value="Glycosyl_Hydrlase_43_Enz"/>
</dbReference>
<feature type="site" description="Important for catalytic activity, responsible for pKa modulation of the active site Glu and correct orientation of both the proton donor and substrate" evidence="7">
    <location>
        <position position="169"/>
    </location>
</feature>
<keyword evidence="2" id="KW-0858">Xylan degradation</keyword>
<evidence type="ECO:0000256" key="6">
    <source>
        <dbReference type="PIRSR" id="PIRSR606710-1"/>
    </source>
</evidence>
<gene>
    <name evidence="9" type="ORF">DSL99_707</name>
</gene>
<evidence type="ECO:0000256" key="3">
    <source>
        <dbReference type="ARBA" id="ARBA00022801"/>
    </source>
</evidence>
<dbReference type="EMBL" id="QOVL01000003">
    <property type="protein sequence ID" value="RXG32385.1"/>
    <property type="molecule type" value="Genomic_DNA"/>
</dbReference>
<feature type="active site" description="Proton acceptor" evidence="6">
    <location>
        <position position="64"/>
    </location>
</feature>
<dbReference type="Gene3D" id="2.115.10.20">
    <property type="entry name" value="Glycosyl hydrolase domain, family 43"/>
    <property type="match status" value="1"/>
</dbReference>
<evidence type="ECO:0000256" key="2">
    <source>
        <dbReference type="ARBA" id="ARBA00022651"/>
    </source>
</evidence>
<dbReference type="GO" id="GO:0004062">
    <property type="term" value="F:aryl sulfotransferase activity"/>
    <property type="evidence" value="ECO:0007669"/>
    <property type="project" value="InterPro"/>
</dbReference>
<dbReference type="InterPro" id="IPR006710">
    <property type="entry name" value="Glyco_hydro_43"/>
</dbReference>
<evidence type="ECO:0000313" key="9">
    <source>
        <dbReference type="EMBL" id="RXG32385.1"/>
    </source>
</evidence>
<dbReference type="SUPFAM" id="SSF75005">
    <property type="entry name" value="Arabinanase/levansucrase/invertase"/>
    <property type="match status" value="1"/>
</dbReference>
<organism evidence="9 10">
    <name type="scientific">Leeuwenhoekiella marinoflava</name>
    <dbReference type="NCBI Taxonomy" id="988"/>
    <lineage>
        <taxon>Bacteria</taxon>
        <taxon>Pseudomonadati</taxon>
        <taxon>Bacteroidota</taxon>
        <taxon>Flavobacteriia</taxon>
        <taxon>Flavobacteriales</taxon>
        <taxon>Flavobacteriaceae</taxon>
        <taxon>Leeuwenhoekiella</taxon>
    </lineage>
</organism>
<keyword evidence="5 8" id="KW-0326">Glycosidase</keyword>
<evidence type="ECO:0000256" key="1">
    <source>
        <dbReference type="ARBA" id="ARBA00009865"/>
    </source>
</evidence>
<evidence type="ECO:0000256" key="4">
    <source>
        <dbReference type="ARBA" id="ARBA00023277"/>
    </source>
</evidence>
<evidence type="ECO:0000256" key="7">
    <source>
        <dbReference type="PIRSR" id="PIRSR606710-2"/>
    </source>
</evidence>
<reference evidence="9 10" key="1">
    <citation type="submission" date="2018-07" db="EMBL/GenBank/DDBJ databases">
        <title>Leeuwenhoekiella genomics.</title>
        <authorList>
            <person name="Tahon G."/>
            <person name="Willems A."/>
        </authorList>
    </citation>
    <scope>NUCLEOTIDE SEQUENCE [LARGE SCALE GENOMIC DNA]</scope>
    <source>
        <strain evidence="9 10">LMG 1345</strain>
    </source>
</reference>
<dbReference type="CDD" id="cd08990">
    <property type="entry name" value="GH43_AXH_like"/>
    <property type="match status" value="1"/>
</dbReference>
<dbReference type="GO" id="GO:0045493">
    <property type="term" value="P:xylan catabolic process"/>
    <property type="evidence" value="ECO:0007669"/>
    <property type="project" value="UniProtKB-KW"/>
</dbReference>
<dbReference type="PANTHER" id="PTHR43772:SF2">
    <property type="entry name" value="PUTATIVE (AFU_ORTHOLOGUE AFUA_2G04480)-RELATED"/>
    <property type="match status" value="1"/>
</dbReference>